<evidence type="ECO:0000313" key="1">
    <source>
        <dbReference type="EMBL" id="KAK6495959.1"/>
    </source>
</evidence>
<name>A0AAV9VU23_9PEZI</name>
<organism evidence="1 2">
    <name type="scientific">Arthrobotrys musiformis</name>
    <dbReference type="NCBI Taxonomy" id="47236"/>
    <lineage>
        <taxon>Eukaryota</taxon>
        <taxon>Fungi</taxon>
        <taxon>Dikarya</taxon>
        <taxon>Ascomycota</taxon>
        <taxon>Pezizomycotina</taxon>
        <taxon>Orbiliomycetes</taxon>
        <taxon>Orbiliales</taxon>
        <taxon>Orbiliaceae</taxon>
        <taxon>Arthrobotrys</taxon>
    </lineage>
</organism>
<protein>
    <submittedName>
        <fullName evidence="1">Uncharacterized protein</fullName>
    </submittedName>
</protein>
<comment type="caution">
    <text evidence="1">The sequence shown here is derived from an EMBL/GenBank/DDBJ whole genome shotgun (WGS) entry which is preliminary data.</text>
</comment>
<dbReference type="AlphaFoldDB" id="A0AAV9VU23"/>
<accession>A0AAV9VU23</accession>
<dbReference type="EMBL" id="JAVHJL010000012">
    <property type="protein sequence ID" value="KAK6495959.1"/>
    <property type="molecule type" value="Genomic_DNA"/>
</dbReference>
<keyword evidence="2" id="KW-1185">Reference proteome</keyword>
<dbReference type="Proteomes" id="UP001370758">
    <property type="component" value="Unassembled WGS sequence"/>
</dbReference>
<reference evidence="1 2" key="1">
    <citation type="submission" date="2023-08" db="EMBL/GenBank/DDBJ databases">
        <authorList>
            <person name="Palmer J.M."/>
        </authorList>
    </citation>
    <scope>NUCLEOTIDE SEQUENCE [LARGE SCALE GENOMIC DNA]</scope>
    <source>
        <strain evidence="1 2">TWF481</strain>
    </source>
</reference>
<evidence type="ECO:0000313" key="2">
    <source>
        <dbReference type="Proteomes" id="UP001370758"/>
    </source>
</evidence>
<gene>
    <name evidence="1" type="ORF">TWF481_003004</name>
</gene>
<sequence length="78" mass="8406">MNLGNLAIYNDLILRSFLGDNPAPEDNIASFTVLMPESKVPQNGMKLIHTAATSLALLYNDYPFFAKGACLGVDCVAD</sequence>
<proteinExistence type="predicted"/>